<evidence type="ECO:0000313" key="2">
    <source>
        <dbReference type="EMBL" id="OOV47118.1"/>
    </source>
</evidence>
<dbReference type="Proteomes" id="UP000191008">
    <property type="component" value="Unassembled WGS sequence"/>
</dbReference>
<feature type="transmembrane region" description="Helical" evidence="1">
    <location>
        <begin position="71"/>
        <end position="99"/>
    </location>
</feature>
<gene>
    <name evidence="2" type="ORF">B1J93_01965</name>
</gene>
<evidence type="ECO:0000256" key="1">
    <source>
        <dbReference type="SAM" id="Phobius"/>
    </source>
</evidence>
<keyword evidence="1" id="KW-0472">Membrane</keyword>
<name>A0A1T1E213_9LEPT</name>
<feature type="transmembrane region" description="Helical" evidence="1">
    <location>
        <begin position="189"/>
        <end position="207"/>
    </location>
</feature>
<accession>A0A1T1E213</accession>
<keyword evidence="1" id="KW-1133">Transmembrane helix</keyword>
<evidence type="ECO:0000313" key="3">
    <source>
        <dbReference type="Proteomes" id="UP000191008"/>
    </source>
</evidence>
<feature type="transmembrane region" description="Helical" evidence="1">
    <location>
        <begin position="36"/>
        <end position="59"/>
    </location>
</feature>
<keyword evidence="2" id="KW-0067">ATP-binding</keyword>
<dbReference type="EMBL" id="MVIT01000034">
    <property type="protein sequence ID" value="OOV47118.1"/>
    <property type="molecule type" value="Genomic_DNA"/>
</dbReference>
<comment type="caution">
    <text evidence="2">The sequence shown here is derived from an EMBL/GenBank/DDBJ whole genome shotgun (WGS) entry which is preliminary data.</text>
</comment>
<feature type="transmembrane region" description="Helical" evidence="1">
    <location>
        <begin position="315"/>
        <end position="343"/>
    </location>
</feature>
<organism evidence="2 3">
    <name type="scientific">Leptospira kirschneri serovar Pomona</name>
    <dbReference type="NCBI Taxonomy" id="561005"/>
    <lineage>
        <taxon>Bacteria</taxon>
        <taxon>Pseudomonadati</taxon>
        <taxon>Spirochaetota</taxon>
        <taxon>Spirochaetia</taxon>
        <taxon>Leptospirales</taxon>
        <taxon>Leptospiraceae</taxon>
        <taxon>Leptospira</taxon>
    </lineage>
</organism>
<keyword evidence="1" id="KW-0812">Transmembrane</keyword>
<feature type="transmembrane region" description="Helical" evidence="1">
    <location>
        <begin position="141"/>
        <end position="162"/>
    </location>
</feature>
<dbReference type="AlphaFoldDB" id="A0A1T1E213"/>
<feature type="transmembrane region" description="Helical" evidence="1">
    <location>
        <begin position="228"/>
        <end position="252"/>
    </location>
</feature>
<feature type="transmembrane region" description="Helical" evidence="1">
    <location>
        <begin position="264"/>
        <end position="294"/>
    </location>
</feature>
<dbReference type="GO" id="GO:0005524">
    <property type="term" value="F:ATP binding"/>
    <property type="evidence" value="ECO:0007669"/>
    <property type="project" value="UniProtKB-KW"/>
</dbReference>
<sequence>MNFNLEILICSVFFYLSSILFWLASTTIVNLEKRNWPATFTITILIVVSVLFGFFSWIGESGILKILNYPAIYFFPGIFGLILIPFGWFFIVVWFLGFLKAEENHDISQNFPISFWKTNVLDLFFTDLNDRSIKAYFARMGYYKLFILLLLSSQIFAIIFFLNWSRKFSIDISIFNFWNVVPFSFRLSYLFYILICISVPVIGLFSFRTSKKILPEIAKNKAVPYLKMISLLLLGVVILVFFLFLGGGIGIIEDPILKLFLDPIPFYVFLIGIQFLVSVSVLTLGQALISYEIFTGRILPKIGLRQEWRRTNLGFLLITLLYFIISSLGFSKIEIFLIGSYVYNVSRTFLLKKNKELRLAKSSILNSIITTENVLSSPKEKFQKPFEMLCSDILETSSALFISESRIPFVADMILTYPIALEKTKNIDYNIFKKQNIFFEKENITYLEENNVSDFVLCLKVLNDHSGEGFLFLGRKENGGLYAEEEIEIAKAAISWILASLFVESNSLTLSSLQKKYIEEQRISDYKTRQILHDEILPEIHSSILILSQLKKDGIFSEQIRLLTNLHKRVSSFLRELPDTGMEIQRLGLIESLIRLTGSEFETSWFYWDFDPDLKHRFPITKPDVLEILFYACRESIRNAVKYSDESTYKKISVVFLKNEEDKKGIVIRIKNKIETSGTQVLESAGQGLRIHSALLKIFGGYLTLEFLNTDEALVEIFLPEDKID</sequence>
<dbReference type="RefSeq" id="WP_082292638.1">
    <property type="nucleotide sequence ID" value="NZ_MVIT01000034.1"/>
</dbReference>
<protein>
    <submittedName>
        <fullName evidence="2">ATP-binding protein</fullName>
    </submittedName>
</protein>
<keyword evidence="2" id="KW-0547">Nucleotide-binding</keyword>
<feature type="transmembrane region" description="Helical" evidence="1">
    <location>
        <begin position="6"/>
        <end position="24"/>
    </location>
</feature>
<reference evidence="2 3" key="1">
    <citation type="submission" date="2017-02" db="EMBL/GenBank/DDBJ databases">
        <title>Comparative genomic analysis of Brazilian Leptospira kirschneri strains of different serogroups.</title>
        <authorList>
            <person name="Moreno L.Z."/>
            <person name="Miraglia F."/>
            <person name="Kremer F.S."/>
            <person name="Eslabao M.R."/>
            <person name="Lilenbaum W."/>
            <person name="Dellagostin O.A."/>
            <person name="Moreno A.M."/>
        </authorList>
    </citation>
    <scope>NUCLEOTIDE SEQUENCE [LARGE SCALE GENOMIC DNA]</scope>
    <source>
        <strain evidence="2 3">M110/06</strain>
    </source>
</reference>
<proteinExistence type="predicted"/>